<dbReference type="AlphaFoldDB" id="A0A8J1UB90"/>
<dbReference type="PROSITE" id="PS51412">
    <property type="entry name" value="MACPF_2"/>
    <property type="match status" value="1"/>
</dbReference>
<name>A0A8J1UB90_OWEFU</name>
<gene>
    <name evidence="1" type="ORF">OFUS_LOCUS7658</name>
</gene>
<evidence type="ECO:0000313" key="2">
    <source>
        <dbReference type="Proteomes" id="UP000749559"/>
    </source>
</evidence>
<evidence type="ECO:0000313" key="1">
    <source>
        <dbReference type="EMBL" id="CAH1781036.1"/>
    </source>
</evidence>
<dbReference type="InterPro" id="IPR020864">
    <property type="entry name" value="MACPF"/>
</dbReference>
<organism evidence="1 2">
    <name type="scientific">Owenia fusiformis</name>
    <name type="common">Polychaete worm</name>
    <dbReference type="NCBI Taxonomy" id="6347"/>
    <lineage>
        <taxon>Eukaryota</taxon>
        <taxon>Metazoa</taxon>
        <taxon>Spiralia</taxon>
        <taxon>Lophotrochozoa</taxon>
        <taxon>Annelida</taxon>
        <taxon>Polychaeta</taxon>
        <taxon>Sedentaria</taxon>
        <taxon>Canalipalpata</taxon>
        <taxon>Sabellida</taxon>
        <taxon>Oweniida</taxon>
        <taxon>Oweniidae</taxon>
        <taxon>Owenia</taxon>
    </lineage>
</organism>
<protein>
    <submittedName>
        <fullName evidence="1">Uncharacterized protein</fullName>
    </submittedName>
</protein>
<accession>A0A8J1UB90</accession>
<dbReference type="Proteomes" id="UP000749559">
    <property type="component" value="Unassembled WGS sequence"/>
</dbReference>
<dbReference type="Pfam" id="PF01823">
    <property type="entry name" value="MACPF"/>
    <property type="match status" value="1"/>
</dbReference>
<proteinExistence type="predicted"/>
<dbReference type="OrthoDB" id="6154128at2759"/>
<comment type="caution">
    <text evidence="1">The sequence shown here is derived from an EMBL/GenBank/DDBJ whole genome shotgun (WGS) entry which is preliminary data.</text>
</comment>
<sequence>MALGIAVLFLTAVAHSALGREPLPDRETLTKLLDEIDNAAVSMAPCGNPAPGLLKIRHGYDLGYMDQLPLFVGENDGTKRVALDFTCTEGKKWQNPYNGIQYDLPDQITNMVSLPRGIMQFDTYLWKDYNEIKRDWSSNTGLDIMDGAFGFSSSYSRMHHSITAQKKFVEDVTSFVSGFRADYKPPWELKLNAGAQAFIDRFLPNTYEEDMDAWDEFINYYGTHYYEQGNFGGLLKMTMETEKELVFQMGETTTKQNAEAWFKLWIGVLGAHTDTTVRVDARFRNRTSVTQRYFGGQGNLLDRQFYSKWVPTIATNPWLFAGDLKPLSLMFPQAKAAGMNRATQVALNKARVNEMKTAINAYIEDLQNMGFTGLWSFYCNGTRPDAQCDILDMIIITVGCRVHGCRWSNWPDRRDQYVREAQAILPRITAEEARKGRNDAGVATLGRRVRSILLKMNTRSPYDTKTLMRTTQVCYCPRGSRCRCGVNAPGATVKAPRPFFTNWPAR</sequence>
<keyword evidence="2" id="KW-1185">Reference proteome</keyword>
<reference evidence="1" key="1">
    <citation type="submission" date="2022-03" db="EMBL/GenBank/DDBJ databases">
        <authorList>
            <person name="Martin C."/>
        </authorList>
    </citation>
    <scope>NUCLEOTIDE SEQUENCE</scope>
</reference>
<dbReference type="EMBL" id="CAIIXF020000004">
    <property type="protein sequence ID" value="CAH1781036.1"/>
    <property type="molecule type" value="Genomic_DNA"/>
</dbReference>